<protein>
    <recommendedName>
        <fullName evidence="1">SBF1/SBF2 domain-containing protein</fullName>
    </recommendedName>
</protein>
<dbReference type="EMBL" id="JAIWYP010000001">
    <property type="protein sequence ID" value="KAH3885783.1"/>
    <property type="molecule type" value="Genomic_DNA"/>
</dbReference>
<evidence type="ECO:0000313" key="3">
    <source>
        <dbReference type="Proteomes" id="UP000828390"/>
    </source>
</evidence>
<dbReference type="AlphaFoldDB" id="A0A9D4MXL0"/>
<dbReference type="InterPro" id="IPR022096">
    <property type="entry name" value="SBF1/SBF2"/>
</dbReference>
<accession>A0A9D4MXL0</accession>
<gene>
    <name evidence="2" type="ORF">DPMN_009781</name>
</gene>
<organism evidence="2 3">
    <name type="scientific">Dreissena polymorpha</name>
    <name type="common">Zebra mussel</name>
    <name type="synonym">Mytilus polymorpha</name>
    <dbReference type="NCBI Taxonomy" id="45954"/>
    <lineage>
        <taxon>Eukaryota</taxon>
        <taxon>Metazoa</taxon>
        <taxon>Spiralia</taxon>
        <taxon>Lophotrochozoa</taxon>
        <taxon>Mollusca</taxon>
        <taxon>Bivalvia</taxon>
        <taxon>Autobranchia</taxon>
        <taxon>Heteroconchia</taxon>
        <taxon>Euheterodonta</taxon>
        <taxon>Imparidentia</taxon>
        <taxon>Neoheterodontei</taxon>
        <taxon>Myida</taxon>
        <taxon>Dreissenoidea</taxon>
        <taxon>Dreissenidae</taxon>
        <taxon>Dreissena</taxon>
    </lineage>
</organism>
<dbReference type="Proteomes" id="UP000828390">
    <property type="component" value="Unassembled WGS sequence"/>
</dbReference>
<evidence type="ECO:0000259" key="1">
    <source>
        <dbReference type="Pfam" id="PF12335"/>
    </source>
</evidence>
<feature type="domain" description="SBF1/SBF2" evidence="1">
    <location>
        <begin position="9"/>
        <end position="64"/>
    </location>
</feature>
<sequence length="78" mass="8916">MLHVNYGLQIFPAVLRALKGKVARIALTSELAHNIQSNRAMLEHQQFDLIVRLLNCALQVQLKDTDMVVMVVCWFLPK</sequence>
<evidence type="ECO:0000313" key="2">
    <source>
        <dbReference type="EMBL" id="KAH3885783.1"/>
    </source>
</evidence>
<dbReference type="Pfam" id="PF12335">
    <property type="entry name" value="SBF2"/>
    <property type="match status" value="1"/>
</dbReference>
<proteinExistence type="predicted"/>
<comment type="caution">
    <text evidence="2">The sequence shown here is derived from an EMBL/GenBank/DDBJ whole genome shotgun (WGS) entry which is preliminary data.</text>
</comment>
<name>A0A9D4MXL0_DREPO</name>
<keyword evidence="3" id="KW-1185">Reference proteome</keyword>
<reference evidence="2" key="2">
    <citation type="submission" date="2020-11" db="EMBL/GenBank/DDBJ databases">
        <authorList>
            <person name="McCartney M.A."/>
            <person name="Auch B."/>
            <person name="Kono T."/>
            <person name="Mallez S."/>
            <person name="Becker A."/>
            <person name="Gohl D.M."/>
            <person name="Silverstein K.A.T."/>
            <person name="Koren S."/>
            <person name="Bechman K.B."/>
            <person name="Herman A."/>
            <person name="Abrahante J.E."/>
            <person name="Garbe J."/>
        </authorList>
    </citation>
    <scope>NUCLEOTIDE SEQUENCE</scope>
    <source>
        <strain evidence="2">Duluth1</strain>
        <tissue evidence="2">Whole animal</tissue>
    </source>
</reference>
<reference evidence="2" key="1">
    <citation type="journal article" date="2019" name="bioRxiv">
        <title>The Genome of the Zebra Mussel, Dreissena polymorpha: A Resource for Invasive Species Research.</title>
        <authorList>
            <person name="McCartney M.A."/>
            <person name="Auch B."/>
            <person name="Kono T."/>
            <person name="Mallez S."/>
            <person name="Zhang Y."/>
            <person name="Obille A."/>
            <person name="Becker A."/>
            <person name="Abrahante J.E."/>
            <person name="Garbe J."/>
            <person name="Badalamenti J.P."/>
            <person name="Herman A."/>
            <person name="Mangelson H."/>
            <person name="Liachko I."/>
            <person name="Sullivan S."/>
            <person name="Sone E.D."/>
            <person name="Koren S."/>
            <person name="Silverstein K.A.T."/>
            <person name="Beckman K.B."/>
            <person name="Gohl D.M."/>
        </authorList>
    </citation>
    <scope>NUCLEOTIDE SEQUENCE</scope>
    <source>
        <strain evidence="2">Duluth1</strain>
        <tissue evidence="2">Whole animal</tissue>
    </source>
</reference>